<gene>
    <name evidence="7" type="ordered locus">Cyan7425_1512</name>
</gene>
<dbReference type="STRING" id="395961.Cyan7425_1512"/>
<feature type="transmembrane region" description="Helical" evidence="6">
    <location>
        <begin position="349"/>
        <end position="370"/>
    </location>
</feature>
<dbReference type="GO" id="GO:0015920">
    <property type="term" value="P:lipopolysaccharide transport"/>
    <property type="evidence" value="ECO:0007669"/>
    <property type="project" value="TreeGrafter"/>
</dbReference>
<protein>
    <submittedName>
        <fullName evidence="7">Permease YjgP/YjgQ family protein</fullName>
    </submittedName>
</protein>
<feature type="transmembrane region" description="Helical" evidence="6">
    <location>
        <begin position="322"/>
        <end position="343"/>
    </location>
</feature>
<sequence length="374" mass="42147">MLRRPQLAIIDRYILAEMAMPFLFGVAVFTLLAATIGVVFDLLRWLADNRLTLAVALQILGLRLPEFIILALPMSMLLTPLLVFNTLGRRSELVALQGCGVSVYRLALPILLVGFLLAGLTFGLNETIAPQTNYQALQIQTAALRRPQQKFREKNIFYREFVDNTLSRIFYARQFDGQQMQRITILNFDQGKLDQIIVANAAEWDQKQKHWDFQQGTVYSLTPNTESSSYTSIQPFQVTQLPLPSTPLQLATETRKIEQMNRWEATQFLRAIEQTGDQKWIRRWKVGIQEKNAFPFTCVVFGLIGAALGLSSYNRSQTSRGFGLSLAMIFAYYLLNSTCISLGEGGLLSPLLAAWLSPLVGLLTGGWLLFRAAR</sequence>
<keyword evidence="5 6" id="KW-0472">Membrane</keyword>
<feature type="transmembrane region" description="Helical" evidence="6">
    <location>
        <begin position="67"/>
        <end position="85"/>
    </location>
</feature>
<dbReference type="OrthoDB" id="9780716at2"/>
<accession>B8HPM1</accession>
<comment type="subcellular location">
    <subcellularLocation>
        <location evidence="1">Cell membrane</location>
        <topology evidence="1">Multi-pass membrane protein</topology>
    </subcellularLocation>
</comment>
<keyword evidence="4 6" id="KW-1133">Transmembrane helix</keyword>
<evidence type="ECO:0000256" key="3">
    <source>
        <dbReference type="ARBA" id="ARBA00022692"/>
    </source>
</evidence>
<dbReference type="PANTHER" id="PTHR33529">
    <property type="entry name" value="SLR0882 PROTEIN-RELATED"/>
    <property type="match status" value="1"/>
</dbReference>
<feature type="transmembrane region" description="Helical" evidence="6">
    <location>
        <begin position="21"/>
        <end position="47"/>
    </location>
</feature>
<dbReference type="InterPro" id="IPR005495">
    <property type="entry name" value="LptG/LptF_permease"/>
</dbReference>
<organism evidence="7">
    <name type="scientific">Cyanothece sp. (strain PCC 7425 / ATCC 29141)</name>
    <dbReference type="NCBI Taxonomy" id="395961"/>
    <lineage>
        <taxon>Bacteria</taxon>
        <taxon>Bacillati</taxon>
        <taxon>Cyanobacteriota</taxon>
        <taxon>Cyanophyceae</taxon>
        <taxon>Gomontiellales</taxon>
        <taxon>Cyanothecaceae</taxon>
        <taxon>Cyanothece</taxon>
    </lineage>
</organism>
<feature type="transmembrane region" description="Helical" evidence="6">
    <location>
        <begin position="106"/>
        <end position="124"/>
    </location>
</feature>
<dbReference type="eggNOG" id="COG0795">
    <property type="taxonomic scope" value="Bacteria"/>
</dbReference>
<keyword evidence="3 6" id="KW-0812">Transmembrane</keyword>
<dbReference type="Pfam" id="PF03739">
    <property type="entry name" value="LptF_LptG"/>
    <property type="match status" value="1"/>
</dbReference>
<name>B8HPM1_CYAP4</name>
<dbReference type="EMBL" id="CP001344">
    <property type="protein sequence ID" value="ACL43882.1"/>
    <property type="molecule type" value="Genomic_DNA"/>
</dbReference>
<evidence type="ECO:0000256" key="4">
    <source>
        <dbReference type="ARBA" id="ARBA00022989"/>
    </source>
</evidence>
<dbReference type="AlphaFoldDB" id="B8HPM1"/>
<evidence type="ECO:0000256" key="5">
    <source>
        <dbReference type="ARBA" id="ARBA00023136"/>
    </source>
</evidence>
<keyword evidence="2" id="KW-1003">Cell membrane</keyword>
<feature type="transmembrane region" description="Helical" evidence="6">
    <location>
        <begin position="293"/>
        <end position="310"/>
    </location>
</feature>
<evidence type="ECO:0000256" key="6">
    <source>
        <dbReference type="SAM" id="Phobius"/>
    </source>
</evidence>
<evidence type="ECO:0000256" key="2">
    <source>
        <dbReference type="ARBA" id="ARBA00022475"/>
    </source>
</evidence>
<dbReference type="GO" id="GO:0043190">
    <property type="term" value="C:ATP-binding cassette (ABC) transporter complex"/>
    <property type="evidence" value="ECO:0007669"/>
    <property type="project" value="TreeGrafter"/>
</dbReference>
<evidence type="ECO:0000256" key="1">
    <source>
        <dbReference type="ARBA" id="ARBA00004651"/>
    </source>
</evidence>
<proteinExistence type="predicted"/>
<reference evidence="7" key="1">
    <citation type="submission" date="2009-01" db="EMBL/GenBank/DDBJ databases">
        <title>Complete sequence of chromosome Cyanothece sp. PCC 7425.</title>
        <authorList>
            <consortium name="US DOE Joint Genome Institute"/>
            <person name="Lucas S."/>
            <person name="Copeland A."/>
            <person name="Lapidus A."/>
            <person name="Glavina del Rio T."/>
            <person name="Dalin E."/>
            <person name="Tice H."/>
            <person name="Bruce D."/>
            <person name="Goodwin L."/>
            <person name="Pitluck S."/>
            <person name="Sims D."/>
            <person name="Meineke L."/>
            <person name="Brettin T."/>
            <person name="Detter J.C."/>
            <person name="Han C."/>
            <person name="Larimer F."/>
            <person name="Land M."/>
            <person name="Hauser L."/>
            <person name="Kyrpides N."/>
            <person name="Ovchinnikova G."/>
            <person name="Liberton M."/>
            <person name="Stoeckel J."/>
            <person name="Banerjee A."/>
            <person name="Singh A."/>
            <person name="Page L."/>
            <person name="Sato H."/>
            <person name="Zhao L."/>
            <person name="Sherman L."/>
            <person name="Pakrasi H."/>
            <person name="Richardson P."/>
        </authorList>
    </citation>
    <scope>NUCLEOTIDE SEQUENCE</scope>
    <source>
        <strain evidence="7">PCC 7425</strain>
    </source>
</reference>
<dbReference type="PANTHER" id="PTHR33529:SF6">
    <property type="entry name" value="YJGP_YJGQ FAMILY PERMEASE"/>
    <property type="match status" value="1"/>
</dbReference>
<dbReference type="KEGG" id="cyn:Cyan7425_1512"/>
<evidence type="ECO:0000313" key="7">
    <source>
        <dbReference type="EMBL" id="ACL43882.1"/>
    </source>
</evidence>
<dbReference type="HOGENOM" id="CLU_028799_3_1_3"/>